<gene>
    <name evidence="1" type="ORF">FJT64_025235</name>
</gene>
<reference evidence="1 2" key="1">
    <citation type="submission" date="2019-07" db="EMBL/GenBank/DDBJ databases">
        <title>Draft genome assembly of a fouling barnacle, Amphibalanus amphitrite (Darwin, 1854): The first reference genome for Thecostraca.</title>
        <authorList>
            <person name="Kim W."/>
        </authorList>
    </citation>
    <scope>NUCLEOTIDE SEQUENCE [LARGE SCALE GENOMIC DNA]</scope>
    <source>
        <strain evidence="1">SNU_AA5</strain>
        <tissue evidence="1">Soma without cirri and trophi</tissue>
    </source>
</reference>
<evidence type="ECO:0000313" key="1">
    <source>
        <dbReference type="EMBL" id="KAF0302672.1"/>
    </source>
</evidence>
<accession>A0A6A4WJ26</accession>
<keyword evidence="2" id="KW-1185">Reference proteome</keyword>
<name>A0A6A4WJ26_AMPAM</name>
<comment type="caution">
    <text evidence="1">The sequence shown here is derived from an EMBL/GenBank/DDBJ whole genome shotgun (WGS) entry which is preliminary data.</text>
</comment>
<protein>
    <recommendedName>
        <fullName evidence="3">Farnesoic acid O-methyl transferase domain-containing protein</fullName>
    </recommendedName>
</protein>
<dbReference type="EMBL" id="VIIS01001028">
    <property type="protein sequence ID" value="KAF0302672.1"/>
    <property type="molecule type" value="Genomic_DNA"/>
</dbReference>
<evidence type="ECO:0000313" key="2">
    <source>
        <dbReference type="Proteomes" id="UP000440578"/>
    </source>
</evidence>
<dbReference type="Proteomes" id="UP000440578">
    <property type="component" value="Unassembled WGS sequence"/>
</dbReference>
<dbReference type="AlphaFoldDB" id="A0A6A4WJ26"/>
<evidence type="ECO:0008006" key="3">
    <source>
        <dbReference type="Google" id="ProtNLM"/>
    </source>
</evidence>
<sequence>MTLYYHDEARTAHRLVDNASFLNLVSTYTFNRLKISWCGGRLAVGPEDNPTMITGQATVTQPINFVMVHSSNNVPSWMYVDSGVADRWLFEDSGVAEDAVIEIGPPSYVYRNITPSNDVTVKYDCMTKTDCPVLFHGSTMAGPRSIAVCVGCYGNQEIYLSYSGDVTGSMLRSAAGPVLSSTQYNTFTVRFNNGHMTVHRNSNAVPIYEVDAPHAVQNIDVVGIGGCCSRKYVRVARYDPAWRTDTWLTEGRGFSASGALP</sequence>
<proteinExistence type="predicted"/>
<organism evidence="1 2">
    <name type="scientific">Amphibalanus amphitrite</name>
    <name type="common">Striped barnacle</name>
    <name type="synonym">Balanus amphitrite</name>
    <dbReference type="NCBI Taxonomy" id="1232801"/>
    <lineage>
        <taxon>Eukaryota</taxon>
        <taxon>Metazoa</taxon>
        <taxon>Ecdysozoa</taxon>
        <taxon>Arthropoda</taxon>
        <taxon>Crustacea</taxon>
        <taxon>Multicrustacea</taxon>
        <taxon>Cirripedia</taxon>
        <taxon>Thoracica</taxon>
        <taxon>Thoracicalcarea</taxon>
        <taxon>Balanomorpha</taxon>
        <taxon>Balanoidea</taxon>
        <taxon>Balanidae</taxon>
        <taxon>Amphibalaninae</taxon>
        <taxon>Amphibalanus</taxon>
    </lineage>
</organism>